<feature type="region of interest" description="Disordered" evidence="1">
    <location>
        <begin position="557"/>
        <end position="581"/>
    </location>
</feature>
<gene>
    <name evidence="2" type="ORF">K239x_32590</name>
</gene>
<dbReference type="EMBL" id="CP036526">
    <property type="protein sequence ID" value="QDT11265.1"/>
    <property type="molecule type" value="Genomic_DNA"/>
</dbReference>
<dbReference type="AlphaFoldDB" id="A0A517NVV4"/>
<name>A0A517NVV4_9BACT</name>
<proteinExistence type="predicted"/>
<protein>
    <recommendedName>
        <fullName evidence="4">TIGR03790 family protein</fullName>
    </recommendedName>
</protein>
<evidence type="ECO:0008006" key="4">
    <source>
        <dbReference type="Google" id="ProtNLM"/>
    </source>
</evidence>
<evidence type="ECO:0000313" key="2">
    <source>
        <dbReference type="EMBL" id="QDT11265.1"/>
    </source>
</evidence>
<reference evidence="2 3" key="1">
    <citation type="submission" date="2019-02" db="EMBL/GenBank/DDBJ databases">
        <title>Deep-cultivation of Planctomycetes and their phenomic and genomic characterization uncovers novel biology.</title>
        <authorList>
            <person name="Wiegand S."/>
            <person name="Jogler M."/>
            <person name="Boedeker C."/>
            <person name="Pinto D."/>
            <person name="Vollmers J."/>
            <person name="Rivas-Marin E."/>
            <person name="Kohn T."/>
            <person name="Peeters S.H."/>
            <person name="Heuer A."/>
            <person name="Rast P."/>
            <person name="Oberbeckmann S."/>
            <person name="Bunk B."/>
            <person name="Jeske O."/>
            <person name="Meyerdierks A."/>
            <person name="Storesund J.E."/>
            <person name="Kallscheuer N."/>
            <person name="Luecker S."/>
            <person name="Lage O.M."/>
            <person name="Pohl T."/>
            <person name="Merkel B.J."/>
            <person name="Hornburger P."/>
            <person name="Mueller R.-W."/>
            <person name="Bruemmer F."/>
            <person name="Labrenz M."/>
            <person name="Spormann A.M."/>
            <person name="Op den Camp H."/>
            <person name="Overmann J."/>
            <person name="Amann R."/>
            <person name="Jetten M.S.M."/>
            <person name="Mascher T."/>
            <person name="Medema M.H."/>
            <person name="Devos D.P."/>
            <person name="Kaster A.-K."/>
            <person name="Ovreas L."/>
            <person name="Rohde M."/>
            <person name="Galperin M.Y."/>
            <person name="Jogler C."/>
        </authorList>
    </citation>
    <scope>NUCLEOTIDE SEQUENCE [LARGE SCALE GENOMIC DNA]</scope>
    <source>
        <strain evidence="2 3">K23_9</strain>
    </source>
</reference>
<dbReference type="Proteomes" id="UP000319817">
    <property type="component" value="Chromosome"/>
</dbReference>
<accession>A0A517NVV4</accession>
<keyword evidence="3" id="KW-1185">Reference proteome</keyword>
<organism evidence="2 3">
    <name type="scientific">Stieleria marina</name>
    <dbReference type="NCBI Taxonomy" id="1930275"/>
    <lineage>
        <taxon>Bacteria</taxon>
        <taxon>Pseudomonadati</taxon>
        <taxon>Planctomycetota</taxon>
        <taxon>Planctomycetia</taxon>
        <taxon>Pirellulales</taxon>
        <taxon>Pirellulaceae</taxon>
        <taxon>Stieleria</taxon>
    </lineage>
</organism>
<sequence>MIANDLSLRRNLSSVSRGGRFEWTHSQRSRCQWIQSARVCFAWMNFALASLAGACLPMSDAVAGITGENIMVVVNADSLDSRTVANHYVALRKIPPNNVIFLSDIPGTLSIGLEDFKTVILKPVLQTIEKRGLVAQTRCIAYSADFPTSVDIREHFQRLPNAQAKKLIGRLASITGATYFYKYLLADSESYLSFASNIYARGPFERSFNNPFKTEHKETFDTAKAGIDGDQPADAAKQFEQLFVQHPTLAPLAVLSARGYAAAGQTEPATRMIKAAIKAGWWSAEFFREDPALNPLLSDADLKRVLPALSDHPTHVQGPMAFSAIKGWTDCGYPVPIKQGGMPFMLSCSLAIVHPRGNTLSQAVTILQRAVAADRTFPDGQFRFGTGTDVRATTRFPGVGDALLYLQLAGFDSDVYRSSFPTKPGDVAGLFVGAATVNFKNTKWKLQPGAIAESLTSLGGDFRNSSQTKLTEYLAGGAAISSGSVTEPYSLQPKFPRAMMHGYYASGLTAIESYYLSVESPYQLLIAGDPACQPFANPPAETVQITLDESDGTKVRFTRQPSAEPKTGAPYQPASPHRKPSPVASYEIYIEGRLVKAVPAVKSVDMNINGGLSGVVDVRSVLVGFADSEPKLTFYKQIELAGPLPTPQAVVLVGRKELDRSDKSPADDGSKSKTLTVQLDCAGADKIEVMHQSAIVASLDGASGAVEIDLSKLGGGPLHLRPVATVGEKKVMGFTISNDTNQ</sequence>
<evidence type="ECO:0000313" key="3">
    <source>
        <dbReference type="Proteomes" id="UP000319817"/>
    </source>
</evidence>
<evidence type="ECO:0000256" key="1">
    <source>
        <dbReference type="SAM" id="MobiDB-lite"/>
    </source>
</evidence>